<evidence type="ECO:0000313" key="3">
    <source>
        <dbReference type="EMBL" id="RKG87029.1"/>
    </source>
</evidence>
<keyword evidence="4" id="KW-1185">Reference proteome</keyword>
<proteinExistence type="predicted"/>
<dbReference type="PROSITE" id="PS51257">
    <property type="entry name" value="PROKAR_LIPOPROTEIN"/>
    <property type="match status" value="1"/>
</dbReference>
<dbReference type="EMBL" id="RAVZ01000104">
    <property type="protein sequence ID" value="RKG87029.1"/>
    <property type="molecule type" value="Genomic_DNA"/>
</dbReference>
<feature type="signal peptide" evidence="2">
    <location>
        <begin position="1"/>
        <end position="21"/>
    </location>
</feature>
<evidence type="ECO:0000256" key="2">
    <source>
        <dbReference type="SAM" id="SignalP"/>
    </source>
</evidence>
<feature type="compositionally biased region" description="Polar residues" evidence="1">
    <location>
        <begin position="39"/>
        <end position="48"/>
    </location>
</feature>
<feature type="chain" id="PRO_5017401180" description="SH3 domain-containing protein" evidence="2">
    <location>
        <begin position="22"/>
        <end position="121"/>
    </location>
</feature>
<name>A0A3A8IU14_9BACT</name>
<dbReference type="AlphaFoldDB" id="A0A3A8IU14"/>
<evidence type="ECO:0000256" key="1">
    <source>
        <dbReference type="SAM" id="MobiDB-lite"/>
    </source>
</evidence>
<evidence type="ECO:0000313" key="4">
    <source>
        <dbReference type="Proteomes" id="UP000268094"/>
    </source>
</evidence>
<accession>A0A3A8IU14</accession>
<feature type="region of interest" description="Disordered" evidence="1">
    <location>
        <begin position="32"/>
        <end position="55"/>
    </location>
</feature>
<reference evidence="4" key="1">
    <citation type="submission" date="2018-09" db="EMBL/GenBank/DDBJ databases">
        <authorList>
            <person name="Livingstone P.G."/>
            <person name="Whitworth D.E."/>
        </authorList>
    </citation>
    <scope>NUCLEOTIDE SEQUENCE [LARGE SCALE GENOMIC DNA]</scope>
    <source>
        <strain evidence="4">CA054A</strain>
    </source>
</reference>
<dbReference type="Proteomes" id="UP000268094">
    <property type="component" value="Unassembled WGS sequence"/>
</dbReference>
<comment type="caution">
    <text evidence="3">The sequence shown here is derived from an EMBL/GenBank/DDBJ whole genome shotgun (WGS) entry which is preliminary data.</text>
</comment>
<evidence type="ECO:0008006" key="5">
    <source>
        <dbReference type="Google" id="ProtNLM"/>
    </source>
</evidence>
<protein>
    <recommendedName>
        <fullName evidence="5">SH3 domain-containing protein</fullName>
    </recommendedName>
</protein>
<organism evidence="3 4">
    <name type="scientific">Corallococcus terminator</name>
    <dbReference type="NCBI Taxonomy" id="2316733"/>
    <lineage>
        <taxon>Bacteria</taxon>
        <taxon>Pseudomonadati</taxon>
        <taxon>Myxococcota</taxon>
        <taxon>Myxococcia</taxon>
        <taxon>Myxococcales</taxon>
        <taxon>Cystobacterineae</taxon>
        <taxon>Myxococcaceae</taxon>
        <taxon>Corallococcus</taxon>
    </lineage>
</organism>
<gene>
    <name evidence="3" type="ORF">D7V88_16750</name>
</gene>
<sequence length="121" mass="13326">MESLMKTSSIRAFGVAAFALAGLMVGCGGAPEDMDAQQGEDTQVQAPANQEDEGREVRAKYYRWVCNADTVGLRHTPGGAVFAQIGRNEGVEVYSRDGNWMYVYRYATGQYGWTDATYYCV</sequence>
<keyword evidence="2" id="KW-0732">Signal</keyword>